<dbReference type="InterPro" id="IPR013321">
    <property type="entry name" value="Arc_rbn_hlx_hlx"/>
</dbReference>
<sequence>MSLKRTQISLSDDDRRMLDAVATRTGLSMSSLIRQAIHSTYGHVDDEDATRRALAATFGAVTSDISGEQLVDGIRSGRRLT</sequence>
<gene>
    <name evidence="2" type="ORF">KV396_05985</name>
</gene>
<proteinExistence type="predicted"/>
<evidence type="ECO:0000313" key="2">
    <source>
        <dbReference type="EMBL" id="UPL14052.1"/>
    </source>
</evidence>
<accession>A0ABY4IPS2</accession>
<dbReference type="InterPro" id="IPR002145">
    <property type="entry name" value="CopG"/>
</dbReference>
<organism evidence="2 3">
    <name type="scientific">Microbacterium galbinum</name>
    <dbReference type="NCBI Taxonomy" id="2851646"/>
    <lineage>
        <taxon>Bacteria</taxon>
        <taxon>Bacillati</taxon>
        <taxon>Actinomycetota</taxon>
        <taxon>Actinomycetes</taxon>
        <taxon>Micrococcales</taxon>
        <taxon>Microbacteriaceae</taxon>
        <taxon>Microbacterium</taxon>
    </lineage>
</organism>
<dbReference type="Gene3D" id="1.10.1220.10">
    <property type="entry name" value="Met repressor-like"/>
    <property type="match status" value="1"/>
</dbReference>
<dbReference type="EMBL" id="CP078077">
    <property type="protein sequence ID" value="UPL14052.1"/>
    <property type="molecule type" value="Genomic_DNA"/>
</dbReference>
<evidence type="ECO:0000313" key="3">
    <source>
        <dbReference type="Proteomes" id="UP000831963"/>
    </source>
</evidence>
<keyword evidence="3" id="KW-1185">Reference proteome</keyword>
<dbReference type="RefSeq" id="WP_247957191.1">
    <property type="nucleotide sequence ID" value="NZ_CP078077.1"/>
</dbReference>
<evidence type="ECO:0000259" key="1">
    <source>
        <dbReference type="Pfam" id="PF01402"/>
    </source>
</evidence>
<dbReference type="Pfam" id="PF01402">
    <property type="entry name" value="RHH_1"/>
    <property type="match status" value="1"/>
</dbReference>
<feature type="domain" description="Ribbon-helix-helix protein CopG" evidence="1">
    <location>
        <begin position="4"/>
        <end position="38"/>
    </location>
</feature>
<name>A0ABY4IPS2_9MICO</name>
<dbReference type="Proteomes" id="UP000831963">
    <property type="component" value="Chromosome"/>
</dbReference>
<protein>
    <submittedName>
        <fullName evidence="2">Ribbon-helix-helix protein, CopG family</fullName>
    </submittedName>
</protein>
<reference evidence="2 3" key="1">
    <citation type="submission" date="2021-06" db="EMBL/GenBank/DDBJ databases">
        <title>Genome-based taxonomic framework of Microbacterium strains isolated from marine environment, the description of four new species and reclassification of four preexisting species.</title>
        <authorList>
            <person name="Lee S.D."/>
            <person name="Kim S.-M."/>
            <person name="Byeon Y.-S."/>
            <person name="Yang H.L."/>
            <person name="Kim I.S."/>
        </authorList>
    </citation>
    <scope>NUCLEOTIDE SEQUENCE [LARGE SCALE GENOMIC DNA]</scope>
    <source>
        <strain evidence="2 3">SSW1-36</strain>
    </source>
</reference>